<keyword evidence="10" id="KW-0966">Cell projection</keyword>
<dbReference type="Proteomes" id="UP000285092">
    <property type="component" value="Unassembled WGS sequence"/>
</dbReference>
<evidence type="ECO:0000256" key="6">
    <source>
        <dbReference type="ARBA" id="ARBA00023143"/>
    </source>
</evidence>
<evidence type="ECO:0000259" key="8">
    <source>
        <dbReference type="Pfam" id="PF06429"/>
    </source>
</evidence>
<keyword evidence="6" id="KW-0975">Bacterial flagellum</keyword>
<evidence type="ECO:0000259" key="9">
    <source>
        <dbReference type="Pfam" id="PF22638"/>
    </source>
</evidence>
<dbReference type="InterPro" id="IPR001444">
    <property type="entry name" value="Flag_bb_rod_N"/>
</dbReference>
<dbReference type="AlphaFoldDB" id="A0A418NGC7"/>
<keyword evidence="5" id="KW-0964">Secreted</keyword>
<dbReference type="GO" id="GO:0044780">
    <property type="term" value="P:bacterial-type flagellum assembly"/>
    <property type="evidence" value="ECO:0007669"/>
    <property type="project" value="InterPro"/>
</dbReference>
<comment type="similarity">
    <text evidence="3">Belongs to the flagella basal body rod proteins family.</text>
</comment>
<comment type="caution">
    <text evidence="10">The sequence shown here is derived from an EMBL/GenBank/DDBJ whole genome shotgun (WGS) entry which is preliminary data.</text>
</comment>
<dbReference type="GO" id="GO:0009424">
    <property type="term" value="C:bacterial-type flagellum hook"/>
    <property type="evidence" value="ECO:0007669"/>
    <property type="project" value="InterPro"/>
</dbReference>
<accession>A0A418NGC7</accession>
<dbReference type="Pfam" id="PF06429">
    <property type="entry name" value="Flg_bbr_C"/>
    <property type="match status" value="1"/>
</dbReference>
<dbReference type="PANTHER" id="PTHR30033">
    <property type="entry name" value="FLAGELLAR HOOK-ASSOCIATED PROTEIN 1"/>
    <property type="match status" value="1"/>
</dbReference>
<dbReference type="GO" id="GO:0005576">
    <property type="term" value="C:extracellular region"/>
    <property type="evidence" value="ECO:0007669"/>
    <property type="project" value="UniProtKB-SubCell"/>
</dbReference>
<organism evidence="10 11">
    <name type="scientific">Pelagerythrobacter aerophilus</name>
    <dbReference type="NCBI Taxonomy" id="2306995"/>
    <lineage>
        <taxon>Bacteria</taxon>
        <taxon>Pseudomonadati</taxon>
        <taxon>Pseudomonadota</taxon>
        <taxon>Alphaproteobacteria</taxon>
        <taxon>Sphingomonadales</taxon>
        <taxon>Erythrobacteraceae</taxon>
        <taxon>Pelagerythrobacter</taxon>
    </lineage>
</organism>
<dbReference type="InterPro" id="IPR053927">
    <property type="entry name" value="FlgK_helical"/>
</dbReference>
<dbReference type="Pfam" id="PF00460">
    <property type="entry name" value="Flg_bb_rod"/>
    <property type="match status" value="1"/>
</dbReference>
<protein>
    <recommendedName>
        <fullName evidence="4">Flagellar hook-associated protein 1</fullName>
    </recommendedName>
</protein>
<dbReference type="EMBL" id="QXFK01000018">
    <property type="protein sequence ID" value="RIV77119.1"/>
    <property type="molecule type" value="Genomic_DNA"/>
</dbReference>
<feature type="domain" description="Flagellar basal body rod protein N-terminal" evidence="7">
    <location>
        <begin position="7"/>
        <end position="35"/>
    </location>
</feature>
<evidence type="ECO:0000256" key="2">
    <source>
        <dbReference type="ARBA" id="ARBA00004613"/>
    </source>
</evidence>
<reference evidence="10 11" key="1">
    <citation type="submission" date="2018-08" db="EMBL/GenBank/DDBJ databases">
        <title>Altererythrobacter sp.Ery1 and Ery12, the genome sequencing of novel strains in genus Alterythrobacter.</title>
        <authorList>
            <person name="Cheng H."/>
            <person name="Wu Y.-H."/>
            <person name="Fang C."/>
            <person name="Xu X.-W."/>
        </authorList>
    </citation>
    <scope>NUCLEOTIDE SEQUENCE [LARGE SCALE GENOMIC DNA]</scope>
    <source>
        <strain evidence="10 11">Ery1</strain>
    </source>
</reference>
<dbReference type="RefSeq" id="WP_119514196.1">
    <property type="nucleotide sequence ID" value="NZ_QXFK01000018.1"/>
</dbReference>
<dbReference type="InterPro" id="IPR002371">
    <property type="entry name" value="FlgK"/>
</dbReference>
<dbReference type="OrthoDB" id="7181295at2"/>
<dbReference type="PANTHER" id="PTHR30033:SF1">
    <property type="entry name" value="FLAGELLAR HOOK-ASSOCIATED PROTEIN 1"/>
    <property type="match status" value="1"/>
</dbReference>
<keyword evidence="10" id="KW-0969">Cilium</keyword>
<comment type="subcellular location">
    <subcellularLocation>
        <location evidence="1">Bacterial flagellum basal body</location>
    </subcellularLocation>
    <subcellularLocation>
        <location evidence="2">Secreted</location>
    </subcellularLocation>
</comment>
<evidence type="ECO:0000256" key="5">
    <source>
        <dbReference type="ARBA" id="ARBA00022525"/>
    </source>
</evidence>
<evidence type="ECO:0000256" key="4">
    <source>
        <dbReference type="ARBA" id="ARBA00016244"/>
    </source>
</evidence>
<keyword evidence="10" id="KW-0282">Flagellum</keyword>
<name>A0A418NGC7_9SPHN</name>
<evidence type="ECO:0000313" key="11">
    <source>
        <dbReference type="Proteomes" id="UP000285092"/>
    </source>
</evidence>
<dbReference type="Pfam" id="PF22638">
    <property type="entry name" value="FlgK_D1"/>
    <property type="match status" value="1"/>
</dbReference>
<dbReference type="GO" id="GO:0009425">
    <property type="term" value="C:bacterial-type flagellum basal body"/>
    <property type="evidence" value="ECO:0007669"/>
    <property type="project" value="UniProtKB-SubCell"/>
</dbReference>
<evidence type="ECO:0000313" key="10">
    <source>
        <dbReference type="EMBL" id="RIV77119.1"/>
    </source>
</evidence>
<keyword evidence="11" id="KW-1185">Reference proteome</keyword>
<dbReference type="InterPro" id="IPR010930">
    <property type="entry name" value="Flg_bb/hook_C_dom"/>
</dbReference>
<feature type="domain" description="Flagellar hook-associated protein FlgK helical" evidence="9">
    <location>
        <begin position="96"/>
        <end position="316"/>
    </location>
</feature>
<evidence type="ECO:0000259" key="7">
    <source>
        <dbReference type="Pfam" id="PF00460"/>
    </source>
</evidence>
<sequence>MASDLLSIAASGARAARAALDVTAQNIANASSDGYVRRSARMEEVSAAGGQGRIGDISLSGARVSGIHRNADMFRQAEVRRTGSDLARADAELGGLENIESAVEQSGLYDSIVEFEAALQQLASDPTNSSLRSAVLAGADTLANKFNIAVDSLGAAGDGLRFDANAATDEANVLGQEIARVNLRLSRAGEGSSDRATLLDQRDSLLERMSGITDIATSFAPDGAVTVTTGGATLVQGGNFTPMSMATATDGTISFAVGGTVVQPSGGALAGAALALESVAQVRGRLDTLADGIASAVNAAQASGVGLDGTAGQPIFGGTGAAGIKVVMTGSDGIATAPAGAPANSNDGSNLAALRQALENGGVAGSANALLFDVSSAVAGKRVTRDALDAIASSARISLEQQAGVDLDTEAANLMRFQQAFQASGRAMQVASDIFQSLLQLR</sequence>
<feature type="domain" description="Flagellar basal-body/hook protein C-terminal" evidence="8">
    <location>
        <begin position="402"/>
        <end position="441"/>
    </location>
</feature>
<proteinExistence type="inferred from homology"/>
<gene>
    <name evidence="10" type="primary">flgK</name>
    <name evidence="10" type="ORF">D2V04_13515</name>
</gene>
<dbReference type="SUPFAM" id="SSF64518">
    <property type="entry name" value="Phase 1 flagellin"/>
    <property type="match status" value="1"/>
</dbReference>
<evidence type="ECO:0000256" key="1">
    <source>
        <dbReference type="ARBA" id="ARBA00004117"/>
    </source>
</evidence>
<dbReference type="GO" id="GO:0005198">
    <property type="term" value="F:structural molecule activity"/>
    <property type="evidence" value="ECO:0007669"/>
    <property type="project" value="InterPro"/>
</dbReference>
<evidence type="ECO:0000256" key="3">
    <source>
        <dbReference type="ARBA" id="ARBA00009677"/>
    </source>
</evidence>
<dbReference type="NCBIfam" id="TIGR02492">
    <property type="entry name" value="flgK_ends"/>
    <property type="match status" value="1"/>
</dbReference>